<organismHost>
    <name type="scientific">Homo sapiens</name>
    <name type="common">Human</name>
    <dbReference type="NCBI Taxonomy" id="9606"/>
</organismHost>
<protein>
    <submittedName>
        <fullName evidence="12">Gp160 polyprotein</fullName>
    </submittedName>
</protein>
<dbReference type="InterPro" id="IPR036377">
    <property type="entry name" value="Gp120_core_sf"/>
</dbReference>
<feature type="non-terminal residue" evidence="12">
    <location>
        <position position="1"/>
    </location>
</feature>
<evidence type="ECO:0000256" key="9">
    <source>
        <dbReference type="ARBA" id="ARBA00023180"/>
    </source>
</evidence>
<keyword evidence="7" id="KW-0472">Membrane</keyword>
<dbReference type="EMBL" id="AM086501">
    <property type="protein sequence ID" value="CAJ77397.1"/>
    <property type="molecule type" value="Genomic_DNA"/>
</dbReference>
<keyword evidence="5" id="KW-1161">Viral attachment to host cell</keyword>
<evidence type="ECO:0000313" key="12">
    <source>
        <dbReference type="EMBL" id="CAJ77397.1"/>
    </source>
</evidence>
<dbReference type="Pfam" id="PF00516">
    <property type="entry name" value="GP120"/>
    <property type="match status" value="1"/>
</dbReference>
<gene>
    <name evidence="12" type="primary">env</name>
</gene>
<keyword evidence="6" id="KW-0946">Virion</keyword>
<evidence type="ECO:0000256" key="6">
    <source>
        <dbReference type="ARBA" id="ARBA00022844"/>
    </source>
</evidence>
<keyword evidence="4" id="KW-1162">Viral penetration into host cytoplasm</keyword>
<dbReference type="Gene3D" id="2.170.40.20">
    <property type="entry name" value="Human immunodeficiency virus 1, Gp160, envelope glycoprotein"/>
    <property type="match status" value="1"/>
</dbReference>
<keyword evidence="10" id="KW-1160">Virus entry into host cell</keyword>
<accession>Q2HQI9</accession>
<comment type="subcellular location">
    <subcellularLocation>
        <location evidence="1">Virion membrane</location>
    </subcellularLocation>
</comment>
<keyword evidence="3" id="KW-0945">Host-virus interaction</keyword>
<dbReference type="GO" id="GO:0055036">
    <property type="term" value="C:virion membrane"/>
    <property type="evidence" value="ECO:0007669"/>
    <property type="project" value="UniProtKB-SubCell"/>
</dbReference>
<evidence type="ECO:0000256" key="10">
    <source>
        <dbReference type="ARBA" id="ARBA00023296"/>
    </source>
</evidence>
<evidence type="ECO:0000256" key="5">
    <source>
        <dbReference type="ARBA" id="ARBA00022804"/>
    </source>
</evidence>
<dbReference type="GO" id="GO:0039663">
    <property type="term" value="P:membrane fusion involved in viral entry into host cell"/>
    <property type="evidence" value="ECO:0007669"/>
    <property type="project" value="UniProtKB-KW"/>
</dbReference>
<dbReference type="GO" id="GO:0019031">
    <property type="term" value="C:viral envelope"/>
    <property type="evidence" value="ECO:0007669"/>
    <property type="project" value="InterPro"/>
</dbReference>
<organism evidence="12">
    <name type="scientific">Human immunodeficiency virus type 1</name>
    <name type="common">HIV-1</name>
    <dbReference type="NCBI Taxonomy" id="11676"/>
    <lineage>
        <taxon>Viruses</taxon>
        <taxon>Riboviria</taxon>
        <taxon>Pararnavirae</taxon>
        <taxon>Artverviricota</taxon>
        <taxon>Revtraviricetes</taxon>
        <taxon>Ortervirales</taxon>
        <taxon>Retroviridae</taxon>
        <taxon>Orthoretrovirinae</taxon>
        <taxon>Lentivirus</taxon>
        <taxon>Lentivirus humimdef1</taxon>
    </lineage>
</organism>
<dbReference type="GO" id="GO:0019062">
    <property type="term" value="P:virion attachment to host cell"/>
    <property type="evidence" value="ECO:0007669"/>
    <property type="project" value="UniProtKB-KW"/>
</dbReference>
<evidence type="ECO:0000256" key="8">
    <source>
        <dbReference type="ARBA" id="ARBA00023157"/>
    </source>
</evidence>
<reference evidence="12" key="1">
    <citation type="submission" date="2005-08" db="EMBL/GenBank/DDBJ databases">
        <title>HIV-1 subtypes and recombinants in the Republic of Congo.</title>
        <authorList>
            <person name="Niama R."/>
            <person name="Toure Kane C."/>
            <person name="Vidal N."/>
            <person name="Obengui P."/>
            <person name="Bikandou B."/>
            <person name="Ndoundou Nkodia M."/>
            <person name="Montavon C."/>
            <person name="Diop H."/>
            <person name="Mombouli J."/>
            <person name="Gaye Diallo A."/>
            <person name="Parra H."/>
            <person name="Delaporte E."/>
            <person name="Peeters M."/>
            <person name="Mboup S."/>
        </authorList>
    </citation>
    <scope>NUCLEOTIDE SEQUENCE</scope>
    <source>
        <strain evidence="12">CgARV64env</strain>
    </source>
</reference>
<proteinExistence type="predicted"/>
<sequence length="189" mass="21719">MIRCYNLTNNAKIIIVQLNDSIAINCTRQYKKKCTRRVHIGRGRAFYATGDIIGDIRKAHCNVTRKKWNDILKGVAEALREQFGNKTIIFNSSTGGDLEIVTHSFNCGGEFFYCNTSGLFNSTWYNNGNNKKPKKDNQHYYNTSLQNKTNYKYAAGSTTNKVPPSPTRNNKVRIQHCRTINNGGWWQYY</sequence>
<feature type="domain" description="Human immunodeficiency virus 1 envelope glycoprotein Gp120" evidence="11">
    <location>
        <begin position="3"/>
        <end position="133"/>
    </location>
</feature>
<evidence type="ECO:0000256" key="2">
    <source>
        <dbReference type="ARBA" id="ARBA00022506"/>
    </source>
</evidence>
<evidence type="ECO:0000256" key="7">
    <source>
        <dbReference type="ARBA" id="ARBA00023136"/>
    </source>
</evidence>
<keyword evidence="9" id="KW-0325">Glycoprotein</keyword>
<keyword evidence="8" id="KW-1015">Disulfide bond</keyword>
<dbReference type="InterPro" id="IPR000777">
    <property type="entry name" value="HIV1_Gp120"/>
</dbReference>
<dbReference type="GO" id="GO:0046718">
    <property type="term" value="P:symbiont entry into host cell"/>
    <property type="evidence" value="ECO:0007669"/>
    <property type="project" value="UniProtKB-KW"/>
</dbReference>
<keyword evidence="2" id="KW-1168">Fusion of virus membrane with host membrane</keyword>
<name>Q2HQI9_HV1</name>
<evidence type="ECO:0000259" key="11">
    <source>
        <dbReference type="Pfam" id="PF00516"/>
    </source>
</evidence>
<evidence type="ECO:0000256" key="1">
    <source>
        <dbReference type="ARBA" id="ARBA00004182"/>
    </source>
</evidence>
<reference evidence="12" key="2">
    <citation type="journal article" date="2006" name="Infect. Genet. Evol.">
        <title>HIV-1 subtypes and recombinants in the Republic of Congo.</title>
        <authorList>
            <person name="Niama F.R."/>
            <person name="Toure-Kane C."/>
            <person name="Vidal N."/>
            <person name="Obengui P."/>
            <person name="Bikandou B."/>
            <person name="Ndoundou Nkodia M.Y."/>
            <person name="Montavon C."/>
            <person name="Diop-Ndiaye H."/>
            <person name="Mombouli J.V."/>
            <person name="Mokondzimobe E."/>
            <person name="Diallo A.G."/>
            <person name="Delaporte E."/>
            <person name="Parra H.J."/>
            <person name="Peeters M."/>
            <person name="Mboup S."/>
        </authorList>
    </citation>
    <scope>NUCLEOTIDE SEQUENCE</scope>
    <source>
        <strain evidence="12">CgARV64env</strain>
    </source>
</reference>
<evidence type="ECO:0000256" key="4">
    <source>
        <dbReference type="ARBA" id="ARBA00022595"/>
    </source>
</evidence>
<dbReference type="SUPFAM" id="SSF56502">
    <property type="entry name" value="gp120 core"/>
    <property type="match status" value="1"/>
</dbReference>
<evidence type="ECO:0000256" key="3">
    <source>
        <dbReference type="ARBA" id="ARBA00022581"/>
    </source>
</evidence>